<dbReference type="OrthoDB" id="5360893at2759"/>
<dbReference type="eggNOG" id="ENOG502QW0W">
    <property type="taxonomic scope" value="Eukaryota"/>
</dbReference>
<reference evidence="2 3" key="1">
    <citation type="journal article" date="2012" name="Science">
        <title>The Paleozoic origin of enzymatic lignin decomposition reconstructed from 31 fungal genomes.</title>
        <authorList>
            <person name="Floudas D."/>
            <person name="Binder M."/>
            <person name="Riley R."/>
            <person name="Barry K."/>
            <person name="Blanchette R.A."/>
            <person name="Henrissat B."/>
            <person name="Martinez A.T."/>
            <person name="Otillar R."/>
            <person name="Spatafora J.W."/>
            <person name="Yadav J.S."/>
            <person name="Aerts A."/>
            <person name="Benoit I."/>
            <person name="Boyd A."/>
            <person name="Carlson A."/>
            <person name="Copeland A."/>
            <person name="Coutinho P.M."/>
            <person name="de Vries R.P."/>
            <person name="Ferreira P."/>
            <person name="Findley K."/>
            <person name="Foster B."/>
            <person name="Gaskell J."/>
            <person name="Glotzer D."/>
            <person name="Gorecki P."/>
            <person name="Heitman J."/>
            <person name="Hesse C."/>
            <person name="Hori C."/>
            <person name="Igarashi K."/>
            <person name="Jurgens J.A."/>
            <person name="Kallen N."/>
            <person name="Kersten P."/>
            <person name="Kohler A."/>
            <person name="Kuees U."/>
            <person name="Kumar T.K.A."/>
            <person name="Kuo A."/>
            <person name="LaButti K."/>
            <person name="Larrondo L.F."/>
            <person name="Lindquist E."/>
            <person name="Ling A."/>
            <person name="Lombard V."/>
            <person name="Lucas S."/>
            <person name="Lundell T."/>
            <person name="Martin R."/>
            <person name="McLaughlin D.J."/>
            <person name="Morgenstern I."/>
            <person name="Morin E."/>
            <person name="Murat C."/>
            <person name="Nagy L.G."/>
            <person name="Nolan M."/>
            <person name="Ohm R.A."/>
            <person name="Patyshakuliyeva A."/>
            <person name="Rokas A."/>
            <person name="Ruiz-Duenas F.J."/>
            <person name="Sabat G."/>
            <person name="Salamov A."/>
            <person name="Samejima M."/>
            <person name="Schmutz J."/>
            <person name="Slot J.C."/>
            <person name="St John F."/>
            <person name="Stenlid J."/>
            <person name="Sun H."/>
            <person name="Sun S."/>
            <person name="Syed K."/>
            <person name="Tsang A."/>
            <person name="Wiebenga A."/>
            <person name="Young D."/>
            <person name="Pisabarro A."/>
            <person name="Eastwood D.C."/>
            <person name="Martin F."/>
            <person name="Cullen D."/>
            <person name="Grigoriev I.V."/>
            <person name="Hibbett D.S."/>
        </authorList>
    </citation>
    <scope>NUCLEOTIDE SEQUENCE [LARGE SCALE GENOMIC DNA]</scope>
    <source>
        <strain evidence="2 3">ATCC 11539</strain>
    </source>
</reference>
<dbReference type="SUPFAM" id="SSF51658">
    <property type="entry name" value="Xylose isomerase-like"/>
    <property type="match status" value="1"/>
</dbReference>
<dbReference type="Gene3D" id="3.20.20.150">
    <property type="entry name" value="Divalent-metal-dependent TIM barrel enzymes"/>
    <property type="match status" value="1"/>
</dbReference>
<evidence type="ECO:0000313" key="2">
    <source>
        <dbReference type="EMBL" id="EPQ59453.1"/>
    </source>
</evidence>
<evidence type="ECO:0000259" key="1">
    <source>
        <dbReference type="Pfam" id="PF01261"/>
    </source>
</evidence>
<dbReference type="Proteomes" id="UP000030669">
    <property type="component" value="Unassembled WGS sequence"/>
</dbReference>
<dbReference type="PANTHER" id="PTHR12110:SF38">
    <property type="entry name" value="DIOXYGENASE, PUTATIVE (AFU_ORTHOLOGUE AFUA_6G00240)-RELATED"/>
    <property type="match status" value="1"/>
</dbReference>
<gene>
    <name evidence="2" type="ORF">GLOTRDRAFT_34501</name>
</gene>
<protein>
    <submittedName>
        <fullName evidence="2">Xylose isomerase-like protein</fullName>
    </submittedName>
</protein>
<feature type="domain" description="Xylose isomerase-like TIM barrel" evidence="1">
    <location>
        <begin position="26"/>
        <end position="316"/>
    </location>
</feature>
<keyword evidence="2" id="KW-0413">Isomerase</keyword>
<accession>S7QJE5</accession>
<dbReference type="AlphaFoldDB" id="S7QJE5"/>
<dbReference type="InterPro" id="IPR036237">
    <property type="entry name" value="Xyl_isomerase-like_sf"/>
</dbReference>
<dbReference type="EMBL" id="KB469297">
    <property type="protein sequence ID" value="EPQ59453.1"/>
    <property type="molecule type" value="Genomic_DNA"/>
</dbReference>
<dbReference type="Pfam" id="PF01261">
    <property type="entry name" value="AP_endonuc_2"/>
    <property type="match status" value="1"/>
</dbReference>
<dbReference type="RefSeq" id="XP_007861765.1">
    <property type="nucleotide sequence ID" value="XM_007863574.1"/>
</dbReference>
<evidence type="ECO:0000313" key="3">
    <source>
        <dbReference type="Proteomes" id="UP000030669"/>
    </source>
</evidence>
<proteinExistence type="predicted"/>
<keyword evidence="3" id="KW-1185">Reference proteome</keyword>
<sequence length="329" mass="35904">MRVNRLAIATCSLGLHPSHTLPLKIQSAASAGFAGIELFYSDLQQYAQDSAKSLLDAALQVKELCSKEGITIVTFGPMTNFEGCLSPLSSRLKVASEWIAIARVLETTVIRIPSATDENASGDEDLIITELRALCALGAEGGNPISFAYESLSYGTHAALWEDSLRLAQLVDRPNFGLCLDTFHVCARVWANPQTSSGKIPGGTAALGASLKRFVKECPMDKVFIVQLSDAERMDPPILPGHAAYEEGKDAVACWSGYGRLFPLEEEKGIYLPVVDVAKTWLVDKAWGGWISLEVFHREMKEQSMGPGVLARRGMQSWERLRKSIGLEM</sequence>
<dbReference type="GeneID" id="19305561"/>
<dbReference type="KEGG" id="gtr:GLOTRDRAFT_34501"/>
<dbReference type="InterPro" id="IPR050312">
    <property type="entry name" value="IolE/XylAMocC-like"/>
</dbReference>
<dbReference type="OMA" id="HPWYLEG"/>
<dbReference type="GO" id="GO:0016853">
    <property type="term" value="F:isomerase activity"/>
    <property type="evidence" value="ECO:0007669"/>
    <property type="project" value="UniProtKB-KW"/>
</dbReference>
<dbReference type="STRING" id="670483.S7QJE5"/>
<name>S7QJE5_GLOTA</name>
<dbReference type="InterPro" id="IPR013022">
    <property type="entry name" value="Xyl_isomerase-like_TIM-brl"/>
</dbReference>
<dbReference type="HOGENOM" id="CLU_035063_0_0_1"/>
<dbReference type="PANTHER" id="PTHR12110">
    <property type="entry name" value="HYDROXYPYRUVATE ISOMERASE"/>
    <property type="match status" value="1"/>
</dbReference>
<organism evidence="2 3">
    <name type="scientific">Gloeophyllum trabeum (strain ATCC 11539 / FP-39264 / Madison 617)</name>
    <name type="common">Brown rot fungus</name>
    <dbReference type="NCBI Taxonomy" id="670483"/>
    <lineage>
        <taxon>Eukaryota</taxon>
        <taxon>Fungi</taxon>
        <taxon>Dikarya</taxon>
        <taxon>Basidiomycota</taxon>
        <taxon>Agaricomycotina</taxon>
        <taxon>Agaricomycetes</taxon>
        <taxon>Gloeophyllales</taxon>
        <taxon>Gloeophyllaceae</taxon>
        <taxon>Gloeophyllum</taxon>
    </lineage>
</organism>